<name>A0A9Q0BJ56_9MUSC</name>
<keyword evidence="1" id="KW-1133">Transmembrane helix</keyword>
<evidence type="ECO:0000256" key="1">
    <source>
        <dbReference type="SAM" id="Phobius"/>
    </source>
</evidence>
<reference evidence="2" key="1">
    <citation type="journal article" date="2023" name="Genome Biol. Evol.">
        <title>Long-read-based Genome Assembly of Drosophila gunungcola Reveals Fewer Chemosensory Genes in Flower-breeding Species.</title>
        <authorList>
            <person name="Negi A."/>
            <person name="Liao B.Y."/>
            <person name="Yeh S.D."/>
        </authorList>
    </citation>
    <scope>NUCLEOTIDE SEQUENCE</scope>
    <source>
        <strain evidence="2">Sukarami</strain>
    </source>
</reference>
<evidence type="ECO:0000313" key="2">
    <source>
        <dbReference type="EMBL" id="KAI8033349.1"/>
    </source>
</evidence>
<dbReference type="Proteomes" id="UP001059596">
    <property type="component" value="Unassembled WGS sequence"/>
</dbReference>
<comment type="caution">
    <text evidence="2">The sequence shown here is derived from an EMBL/GenBank/DDBJ whole genome shotgun (WGS) entry which is preliminary data.</text>
</comment>
<sequence length="47" mass="5511">MDRGHTIRYTQRKSMVKSKCGKVFYFKGFFSGCMQLMLSLKSVCSFF</sequence>
<accession>A0A9Q0BJ56</accession>
<organism evidence="2 3">
    <name type="scientific">Drosophila gunungcola</name>
    <name type="common">fruit fly</name>
    <dbReference type="NCBI Taxonomy" id="103775"/>
    <lineage>
        <taxon>Eukaryota</taxon>
        <taxon>Metazoa</taxon>
        <taxon>Ecdysozoa</taxon>
        <taxon>Arthropoda</taxon>
        <taxon>Hexapoda</taxon>
        <taxon>Insecta</taxon>
        <taxon>Pterygota</taxon>
        <taxon>Neoptera</taxon>
        <taxon>Endopterygota</taxon>
        <taxon>Diptera</taxon>
        <taxon>Brachycera</taxon>
        <taxon>Muscomorpha</taxon>
        <taxon>Ephydroidea</taxon>
        <taxon>Drosophilidae</taxon>
        <taxon>Drosophila</taxon>
        <taxon>Sophophora</taxon>
    </lineage>
</organism>
<dbReference type="EMBL" id="JAMKOV010000146">
    <property type="protein sequence ID" value="KAI8033349.1"/>
    <property type="molecule type" value="Genomic_DNA"/>
</dbReference>
<evidence type="ECO:0000313" key="3">
    <source>
        <dbReference type="Proteomes" id="UP001059596"/>
    </source>
</evidence>
<keyword evidence="1" id="KW-0472">Membrane</keyword>
<proteinExistence type="predicted"/>
<protein>
    <submittedName>
        <fullName evidence="2">Uncharacterized protein</fullName>
    </submittedName>
</protein>
<gene>
    <name evidence="2" type="ORF">M5D96_013875</name>
</gene>
<feature type="transmembrane region" description="Helical" evidence="1">
    <location>
        <begin position="21"/>
        <end position="40"/>
    </location>
</feature>
<keyword evidence="1" id="KW-0812">Transmembrane</keyword>
<keyword evidence="3" id="KW-1185">Reference proteome</keyword>
<dbReference type="AlphaFoldDB" id="A0A9Q0BJ56"/>